<organism evidence="4 5">
    <name type="scientific">Paraglomus occultum</name>
    <dbReference type="NCBI Taxonomy" id="144539"/>
    <lineage>
        <taxon>Eukaryota</taxon>
        <taxon>Fungi</taxon>
        <taxon>Fungi incertae sedis</taxon>
        <taxon>Mucoromycota</taxon>
        <taxon>Glomeromycotina</taxon>
        <taxon>Glomeromycetes</taxon>
        <taxon>Paraglomerales</taxon>
        <taxon>Paraglomeraceae</taxon>
        <taxon>Paraglomus</taxon>
    </lineage>
</organism>
<keyword evidence="1" id="KW-0433">Leucine-rich repeat</keyword>
<keyword evidence="2" id="KW-0677">Repeat</keyword>
<dbReference type="Proteomes" id="UP000789572">
    <property type="component" value="Unassembled WGS sequence"/>
</dbReference>
<dbReference type="SMART" id="SM00365">
    <property type="entry name" value="LRR_SD22"/>
    <property type="match status" value="8"/>
</dbReference>
<feature type="region of interest" description="Disordered" evidence="3">
    <location>
        <begin position="1"/>
        <end position="65"/>
    </location>
</feature>
<dbReference type="SMART" id="SM00369">
    <property type="entry name" value="LRR_TYP"/>
    <property type="match status" value="11"/>
</dbReference>
<dbReference type="OrthoDB" id="660555at2759"/>
<evidence type="ECO:0000313" key="4">
    <source>
        <dbReference type="EMBL" id="CAG8579833.1"/>
    </source>
</evidence>
<evidence type="ECO:0000313" key="5">
    <source>
        <dbReference type="Proteomes" id="UP000789572"/>
    </source>
</evidence>
<dbReference type="SMART" id="SM00364">
    <property type="entry name" value="LRR_BAC"/>
    <property type="match status" value="11"/>
</dbReference>
<dbReference type="FunFam" id="3.80.10.10:FF:000041">
    <property type="entry name" value="LRR receptor-like serine/threonine-protein kinase ERECTA"/>
    <property type="match status" value="1"/>
</dbReference>
<comment type="caution">
    <text evidence="4">The sequence shown here is derived from an EMBL/GenBank/DDBJ whole genome shotgun (WGS) entry which is preliminary data.</text>
</comment>
<dbReference type="InterPro" id="IPR050216">
    <property type="entry name" value="LRR_domain-containing"/>
</dbReference>
<dbReference type="GO" id="GO:0005737">
    <property type="term" value="C:cytoplasm"/>
    <property type="evidence" value="ECO:0007669"/>
    <property type="project" value="TreeGrafter"/>
</dbReference>
<protein>
    <submittedName>
        <fullName evidence="4">1499_t:CDS:1</fullName>
    </submittedName>
</protein>
<dbReference type="PANTHER" id="PTHR48051:SF1">
    <property type="entry name" value="RAS SUPPRESSOR PROTEIN 1"/>
    <property type="match status" value="1"/>
</dbReference>
<dbReference type="Gene3D" id="3.80.10.10">
    <property type="entry name" value="Ribonuclease Inhibitor"/>
    <property type="match status" value="2"/>
</dbReference>
<gene>
    <name evidence="4" type="ORF">POCULU_LOCUS6433</name>
</gene>
<feature type="compositionally biased region" description="Low complexity" evidence="3">
    <location>
        <begin position="44"/>
        <end position="55"/>
    </location>
</feature>
<name>A0A9N9BXZ2_9GLOM</name>
<dbReference type="EMBL" id="CAJVPJ010001180">
    <property type="protein sequence ID" value="CAG8579833.1"/>
    <property type="molecule type" value="Genomic_DNA"/>
</dbReference>
<sequence>MSAARRTTATPRSTPSRQKTPAAGRATSSNSDNRQPSSVREAIAQARARQSSAKKAASHQDQDEEVVGGRSLKVIIKQARSSGRLNITNRSLKEIPEEVWKMYDTDSSTVNLDFSSSSAENWYEAIDLTRLVAADNLIEHIDKRIMEFGALVFVDLHNNNLSSLPVEFGELKSLTTLNLSANKFTQLPSCIVKLSSLVDLQLASNGLSGTLDSSFGNLTKLEFLDISSNEISGLPEEFKNLKNLRKLFVRKNKLKALPGLALVGMTKLEELEASENRIETIFQEVVDGQPVQLESLKRLDLRNNRLVALDKSEDATMFKPTLSIPKLKELLISSNRLKSVGPLLHTTSELEILDISENLFEELPDGLIALKQLKRLDLRNNALKELAPELGMMTSLDVLSWEGNPLRSAPRGSNSTVALLQSLRDRLAAVDLESIQGPTIPDSTTSRRVGDHSLGTFNQQAAASKILDLSKKSLSNLSDDDLEALPFEPITIRLSFNEFSNIPRSLFTLSFSNVLTTLQLDHNKLTTFPLYPPDLPESEWTPLPNLTTLDLSANQITSIPDGSSPKPFPNLQTLNLNQNRISSLPPKLAWPKLTSLLVSMNLLSEITPSTFEGLEVLDLSNNNIGHLPPELGNVTTIKTLSVEGNTFRVPRYPIVQRGTAAIMEYLRGRIPK</sequence>
<dbReference type="PANTHER" id="PTHR48051">
    <property type="match status" value="1"/>
</dbReference>
<dbReference type="Pfam" id="PF00560">
    <property type="entry name" value="LRR_1"/>
    <property type="match status" value="1"/>
</dbReference>
<keyword evidence="5" id="KW-1185">Reference proteome</keyword>
<proteinExistence type="predicted"/>
<evidence type="ECO:0000256" key="2">
    <source>
        <dbReference type="ARBA" id="ARBA00022737"/>
    </source>
</evidence>
<evidence type="ECO:0000256" key="3">
    <source>
        <dbReference type="SAM" id="MobiDB-lite"/>
    </source>
</evidence>
<dbReference type="InterPro" id="IPR003591">
    <property type="entry name" value="Leu-rich_rpt_typical-subtyp"/>
</dbReference>
<dbReference type="SUPFAM" id="SSF52058">
    <property type="entry name" value="L domain-like"/>
    <property type="match status" value="2"/>
</dbReference>
<dbReference type="InterPro" id="IPR001611">
    <property type="entry name" value="Leu-rich_rpt"/>
</dbReference>
<feature type="compositionally biased region" description="Polar residues" evidence="3">
    <location>
        <begin position="26"/>
        <end position="38"/>
    </location>
</feature>
<accession>A0A9N9BXZ2</accession>
<evidence type="ECO:0000256" key="1">
    <source>
        <dbReference type="ARBA" id="ARBA00022614"/>
    </source>
</evidence>
<reference evidence="4" key="1">
    <citation type="submission" date="2021-06" db="EMBL/GenBank/DDBJ databases">
        <authorList>
            <person name="Kallberg Y."/>
            <person name="Tangrot J."/>
            <person name="Rosling A."/>
        </authorList>
    </citation>
    <scope>NUCLEOTIDE SEQUENCE</scope>
    <source>
        <strain evidence="4">IA702</strain>
    </source>
</reference>
<dbReference type="PRINTS" id="PR00019">
    <property type="entry name" value="LEURICHRPT"/>
</dbReference>
<dbReference type="InterPro" id="IPR032675">
    <property type="entry name" value="LRR_dom_sf"/>
</dbReference>
<dbReference type="Pfam" id="PF13855">
    <property type="entry name" value="LRR_8"/>
    <property type="match status" value="4"/>
</dbReference>
<feature type="compositionally biased region" description="Low complexity" evidence="3">
    <location>
        <begin position="1"/>
        <end position="17"/>
    </location>
</feature>
<dbReference type="AlphaFoldDB" id="A0A9N9BXZ2"/>
<dbReference type="PROSITE" id="PS51450">
    <property type="entry name" value="LRR"/>
    <property type="match status" value="6"/>
</dbReference>